<evidence type="ECO:0000313" key="1">
    <source>
        <dbReference type="EMBL" id="VAW64148.1"/>
    </source>
</evidence>
<gene>
    <name evidence="1" type="ORF">MNBD_GAMMA09-1302</name>
</gene>
<reference evidence="1" key="1">
    <citation type="submission" date="2018-06" db="EMBL/GenBank/DDBJ databases">
        <authorList>
            <person name="Zhirakovskaya E."/>
        </authorList>
    </citation>
    <scope>NUCLEOTIDE SEQUENCE</scope>
</reference>
<dbReference type="AlphaFoldDB" id="A0A3B0X781"/>
<proteinExistence type="predicted"/>
<accession>A0A3B0X781</accession>
<sequence>MVSSVLVRRRQPLQSLLVPRHQPQQRAAQQVPVAEKNDANTIGKYSKGMAVFTIANGGLMYEASVGRQKFSYKPK</sequence>
<name>A0A3B0X781_9ZZZZ</name>
<dbReference type="EMBL" id="UOFI01000054">
    <property type="protein sequence ID" value="VAW64148.1"/>
    <property type="molecule type" value="Genomic_DNA"/>
</dbReference>
<protein>
    <submittedName>
        <fullName evidence="1">Uncharacterized protein</fullName>
    </submittedName>
</protein>
<organism evidence="1">
    <name type="scientific">hydrothermal vent metagenome</name>
    <dbReference type="NCBI Taxonomy" id="652676"/>
    <lineage>
        <taxon>unclassified sequences</taxon>
        <taxon>metagenomes</taxon>
        <taxon>ecological metagenomes</taxon>
    </lineage>
</organism>